<dbReference type="InterPro" id="IPR050090">
    <property type="entry name" value="Tyrosine_recombinase_XerCD"/>
</dbReference>
<dbReference type="Gene3D" id="1.10.150.130">
    <property type="match status" value="1"/>
</dbReference>
<evidence type="ECO:0000256" key="1">
    <source>
        <dbReference type="ARBA" id="ARBA00008857"/>
    </source>
</evidence>
<dbReference type="PANTHER" id="PTHR30349">
    <property type="entry name" value="PHAGE INTEGRASE-RELATED"/>
    <property type="match status" value="1"/>
</dbReference>
<feature type="domain" description="Core-binding (CB)" evidence="6">
    <location>
        <begin position="64"/>
        <end position="154"/>
    </location>
</feature>
<proteinExistence type="inferred from homology"/>
<name>A0ABX9LUR1_9LACO</name>
<keyword evidence="3" id="KW-0233">DNA recombination</keyword>
<reference evidence="7 8" key="1">
    <citation type="submission" date="2018-07" db="EMBL/GenBank/DDBJ databases">
        <title>Genome sequences of six Lactobacillus spp. isolated from bumble bee guts.</title>
        <authorList>
            <person name="Motta E.V.S."/>
            <person name="Moran N.A."/>
        </authorList>
    </citation>
    <scope>NUCLEOTIDE SEQUENCE [LARGE SCALE GENOMIC DNA]</scope>
    <source>
        <strain evidence="7 8">BI-4G</strain>
    </source>
</reference>
<protein>
    <submittedName>
        <fullName evidence="7">Integrase</fullName>
    </submittedName>
</protein>
<keyword evidence="8" id="KW-1185">Reference proteome</keyword>
<evidence type="ECO:0000259" key="5">
    <source>
        <dbReference type="PROSITE" id="PS51898"/>
    </source>
</evidence>
<evidence type="ECO:0000256" key="3">
    <source>
        <dbReference type="ARBA" id="ARBA00023172"/>
    </source>
</evidence>
<feature type="domain" description="Tyr recombinase" evidence="5">
    <location>
        <begin position="182"/>
        <end position="402"/>
    </location>
</feature>
<evidence type="ECO:0000313" key="7">
    <source>
        <dbReference type="EMBL" id="RHW50328.1"/>
    </source>
</evidence>
<keyword evidence="2 4" id="KW-0238">DNA-binding</keyword>
<dbReference type="Pfam" id="PF13102">
    <property type="entry name" value="Phage_int_SAM_5"/>
    <property type="match status" value="1"/>
</dbReference>
<dbReference type="PROSITE" id="PS51898">
    <property type="entry name" value="TYR_RECOMBINASE"/>
    <property type="match status" value="1"/>
</dbReference>
<dbReference type="PROSITE" id="PS51900">
    <property type="entry name" value="CB"/>
    <property type="match status" value="1"/>
</dbReference>
<sequence>MSITKIIKGRYSGGFRVRIQPKDMTTGKQISLPSKVVGTFLEAKKLERKMWAEFEKDSSVFDSKSNISFAQNLLDYCEEEHSAGRWSLSTYGDWKYTCRLVGKYFGETKIKDITELKIRAFSRNYIETHKAKVSKHSTIDRRLQHLRQYFSILKEQGIVKINPVPKNPLRKFFRIEEFSVISEKYVFSSEEVIKIKQEIFCELKKLQVDFWVSRLAVLIALETGMRPQELQAIKWQQLIKEGDYPVFEINNAWNEKLHRLNGHLKSRPHGFYRKTLPLSKDLYNLLLCYKSSQNKILNNKGIVNGNNFILLNVRDYRRAEQGMPIVQTSMNEIIKKIAKKVEVQATSRQINMYTCRHTVATKLGNTPGISYPWAASRLGHTTEMFLKTYVHVARDQSQDMMKLLSQTHC</sequence>
<dbReference type="InterPro" id="IPR025269">
    <property type="entry name" value="SAM-like_dom"/>
</dbReference>
<dbReference type="SUPFAM" id="SSF56349">
    <property type="entry name" value="DNA breaking-rejoining enzymes"/>
    <property type="match status" value="1"/>
</dbReference>
<gene>
    <name evidence="7" type="ORF">DS834_06675</name>
</gene>
<evidence type="ECO:0000313" key="8">
    <source>
        <dbReference type="Proteomes" id="UP000283380"/>
    </source>
</evidence>
<evidence type="ECO:0000256" key="2">
    <source>
        <dbReference type="ARBA" id="ARBA00023125"/>
    </source>
</evidence>
<dbReference type="InterPro" id="IPR002104">
    <property type="entry name" value="Integrase_catalytic"/>
</dbReference>
<dbReference type="Gene3D" id="1.10.443.10">
    <property type="entry name" value="Intergrase catalytic core"/>
    <property type="match status" value="1"/>
</dbReference>
<dbReference type="PANTHER" id="PTHR30349:SF41">
    <property type="entry name" value="INTEGRASE_RECOMBINASE PROTEIN MJ0367-RELATED"/>
    <property type="match status" value="1"/>
</dbReference>
<dbReference type="InterPro" id="IPR011010">
    <property type="entry name" value="DNA_brk_join_enz"/>
</dbReference>
<accession>A0ABX9LUR1</accession>
<dbReference type="EMBL" id="QOCU01000007">
    <property type="protein sequence ID" value="RHW50328.1"/>
    <property type="molecule type" value="Genomic_DNA"/>
</dbReference>
<dbReference type="Proteomes" id="UP000283380">
    <property type="component" value="Unassembled WGS sequence"/>
</dbReference>
<evidence type="ECO:0000259" key="6">
    <source>
        <dbReference type="PROSITE" id="PS51900"/>
    </source>
</evidence>
<evidence type="ECO:0000256" key="4">
    <source>
        <dbReference type="PROSITE-ProRule" id="PRU01248"/>
    </source>
</evidence>
<dbReference type="InterPro" id="IPR044068">
    <property type="entry name" value="CB"/>
</dbReference>
<comment type="similarity">
    <text evidence="1">Belongs to the 'phage' integrase family.</text>
</comment>
<organism evidence="7 8">
    <name type="scientific">Lactobacillus bombicola</name>
    <dbReference type="NCBI Taxonomy" id="1505723"/>
    <lineage>
        <taxon>Bacteria</taxon>
        <taxon>Bacillati</taxon>
        <taxon>Bacillota</taxon>
        <taxon>Bacilli</taxon>
        <taxon>Lactobacillales</taxon>
        <taxon>Lactobacillaceae</taxon>
        <taxon>Lactobacillus</taxon>
    </lineage>
</organism>
<dbReference type="RefSeq" id="WP_118907182.1">
    <property type="nucleotide sequence ID" value="NZ_QOCU01000007.1"/>
</dbReference>
<dbReference type="InterPro" id="IPR013762">
    <property type="entry name" value="Integrase-like_cat_sf"/>
</dbReference>
<dbReference type="InterPro" id="IPR010998">
    <property type="entry name" value="Integrase_recombinase_N"/>
</dbReference>
<comment type="caution">
    <text evidence="7">The sequence shown here is derived from an EMBL/GenBank/DDBJ whole genome shotgun (WGS) entry which is preliminary data.</text>
</comment>
<dbReference type="Pfam" id="PF00589">
    <property type="entry name" value="Phage_integrase"/>
    <property type="match status" value="1"/>
</dbReference>